<sequence length="111" mass="11966">MLVDAYIALGFIPAIANATLGWFIFDYRGCIWGMCRKNGGHTPNIPANKMLAPDASGGGCGGNAMRLSVVRERQDKCGSPPGLGVGRLQLQQMLQQKPHARQRSPSRSEVV</sequence>
<protein>
    <submittedName>
        <fullName evidence="1">Uncharacterized protein</fullName>
    </submittedName>
</protein>
<organism evidence="1">
    <name type="scientific">Anopheles atroparvus</name>
    <name type="common">European mosquito</name>
    <dbReference type="NCBI Taxonomy" id="41427"/>
    <lineage>
        <taxon>Eukaryota</taxon>
        <taxon>Metazoa</taxon>
        <taxon>Ecdysozoa</taxon>
        <taxon>Arthropoda</taxon>
        <taxon>Hexapoda</taxon>
        <taxon>Insecta</taxon>
        <taxon>Pterygota</taxon>
        <taxon>Neoptera</taxon>
        <taxon>Endopterygota</taxon>
        <taxon>Diptera</taxon>
        <taxon>Nematocera</taxon>
        <taxon>Culicoidea</taxon>
        <taxon>Culicidae</taxon>
        <taxon>Anophelinae</taxon>
        <taxon>Anopheles</taxon>
    </lineage>
</organism>
<dbReference type="AlphaFoldDB" id="A0A182JM53"/>
<dbReference type="EnsemblMetazoa" id="AATE020645-RA">
    <property type="protein sequence ID" value="AATE020645-PA.1"/>
    <property type="gene ID" value="AATE020645"/>
</dbReference>
<name>A0A182JM53_ANOAO</name>
<accession>A0A182JM53</accession>
<dbReference type="VEuPathDB" id="VectorBase:AATE020645"/>
<proteinExistence type="predicted"/>
<reference evidence="1" key="1">
    <citation type="submission" date="2022-08" db="UniProtKB">
        <authorList>
            <consortium name="EnsemblMetazoa"/>
        </authorList>
    </citation>
    <scope>IDENTIFICATION</scope>
    <source>
        <strain evidence="1">EBRO</strain>
    </source>
</reference>
<evidence type="ECO:0000313" key="1">
    <source>
        <dbReference type="EnsemblMetazoa" id="AATE020645-PA.1"/>
    </source>
</evidence>